<dbReference type="Proteomes" id="UP000265566">
    <property type="component" value="Chromosome 4"/>
</dbReference>
<dbReference type="EMBL" id="PSQE01000004">
    <property type="protein sequence ID" value="RHN63893.1"/>
    <property type="molecule type" value="Genomic_DNA"/>
</dbReference>
<evidence type="ECO:0000313" key="1">
    <source>
        <dbReference type="EMBL" id="RHN63893.1"/>
    </source>
</evidence>
<dbReference type="Gramene" id="rna26648">
    <property type="protein sequence ID" value="RHN63893.1"/>
    <property type="gene ID" value="gene26648"/>
</dbReference>
<protein>
    <submittedName>
        <fullName evidence="1">Uncharacterized protein</fullName>
    </submittedName>
</protein>
<accession>A0A396IGX4</accession>
<comment type="caution">
    <text evidence="1">The sequence shown here is derived from an EMBL/GenBank/DDBJ whole genome shotgun (WGS) entry which is preliminary data.</text>
</comment>
<evidence type="ECO:0000313" key="2">
    <source>
        <dbReference type="Proteomes" id="UP000265566"/>
    </source>
</evidence>
<sequence>MWPPHENIASFAAGTGKTTFVKRHLTGEFEREKYERNSILCMPNHSLIHLINLILQYNNYHWCGGSSTRLLYKLWKNSV</sequence>
<proteinExistence type="predicted"/>
<dbReference type="AlphaFoldDB" id="A0A396IGX4"/>
<gene>
    <name evidence="1" type="ORF">MtrunA17_Chr4g0063201</name>
</gene>
<reference evidence="2" key="1">
    <citation type="journal article" date="2018" name="Nat. Plants">
        <title>Whole-genome landscape of Medicago truncatula symbiotic genes.</title>
        <authorList>
            <person name="Pecrix Y."/>
            <person name="Staton S.E."/>
            <person name="Sallet E."/>
            <person name="Lelandais-Briere C."/>
            <person name="Moreau S."/>
            <person name="Carrere S."/>
            <person name="Blein T."/>
            <person name="Jardinaud M.F."/>
            <person name="Latrasse D."/>
            <person name="Zouine M."/>
            <person name="Zahm M."/>
            <person name="Kreplak J."/>
            <person name="Mayjonade B."/>
            <person name="Satge C."/>
            <person name="Perez M."/>
            <person name="Cauet S."/>
            <person name="Marande W."/>
            <person name="Chantry-Darmon C."/>
            <person name="Lopez-Roques C."/>
            <person name="Bouchez O."/>
            <person name="Berard A."/>
            <person name="Debelle F."/>
            <person name="Munos S."/>
            <person name="Bendahmane A."/>
            <person name="Berges H."/>
            <person name="Niebel A."/>
            <person name="Buitink J."/>
            <person name="Frugier F."/>
            <person name="Benhamed M."/>
            <person name="Crespi M."/>
            <person name="Gouzy J."/>
            <person name="Gamas P."/>
        </authorList>
    </citation>
    <scope>NUCLEOTIDE SEQUENCE [LARGE SCALE GENOMIC DNA]</scope>
    <source>
        <strain evidence="2">cv. Jemalong A17</strain>
    </source>
</reference>
<organism evidence="1 2">
    <name type="scientific">Medicago truncatula</name>
    <name type="common">Barrel medic</name>
    <name type="synonym">Medicago tribuloides</name>
    <dbReference type="NCBI Taxonomy" id="3880"/>
    <lineage>
        <taxon>Eukaryota</taxon>
        <taxon>Viridiplantae</taxon>
        <taxon>Streptophyta</taxon>
        <taxon>Embryophyta</taxon>
        <taxon>Tracheophyta</taxon>
        <taxon>Spermatophyta</taxon>
        <taxon>Magnoliopsida</taxon>
        <taxon>eudicotyledons</taxon>
        <taxon>Gunneridae</taxon>
        <taxon>Pentapetalae</taxon>
        <taxon>rosids</taxon>
        <taxon>fabids</taxon>
        <taxon>Fabales</taxon>
        <taxon>Fabaceae</taxon>
        <taxon>Papilionoideae</taxon>
        <taxon>50 kb inversion clade</taxon>
        <taxon>NPAAA clade</taxon>
        <taxon>Hologalegina</taxon>
        <taxon>IRL clade</taxon>
        <taxon>Trifolieae</taxon>
        <taxon>Medicago</taxon>
    </lineage>
</organism>
<name>A0A396IGX4_MEDTR</name>